<sequence length="102" mass="11232">MGAQVFYVSGIGASAKEAFNIVVADAKYENGHGGYSGTIAEKSSCKSASTDIFENYKLAREFSEQLMNDFDHWCNDKWGPAAYVTFKSEQTIEYLFFGVASS</sequence>
<reference evidence="1" key="1">
    <citation type="submission" date="2020-05" db="EMBL/GenBank/DDBJ databases">
        <authorList>
            <person name="Chiriac C."/>
            <person name="Salcher M."/>
            <person name="Ghai R."/>
            <person name="Kavagutti S V."/>
        </authorList>
    </citation>
    <scope>NUCLEOTIDE SEQUENCE</scope>
</reference>
<proteinExistence type="predicted"/>
<gene>
    <name evidence="1" type="ORF">UFOVP1290_273</name>
</gene>
<organism evidence="1">
    <name type="scientific">uncultured Caudovirales phage</name>
    <dbReference type="NCBI Taxonomy" id="2100421"/>
    <lineage>
        <taxon>Viruses</taxon>
        <taxon>Duplodnaviria</taxon>
        <taxon>Heunggongvirae</taxon>
        <taxon>Uroviricota</taxon>
        <taxon>Caudoviricetes</taxon>
        <taxon>Peduoviridae</taxon>
        <taxon>Maltschvirus</taxon>
        <taxon>Maltschvirus maltsch</taxon>
    </lineage>
</organism>
<dbReference type="EMBL" id="LR797252">
    <property type="protein sequence ID" value="CAB4196753.1"/>
    <property type="molecule type" value="Genomic_DNA"/>
</dbReference>
<accession>A0A6J5RHB1</accession>
<protein>
    <submittedName>
        <fullName evidence="1">Uncharacterized protein</fullName>
    </submittedName>
</protein>
<evidence type="ECO:0000313" key="1">
    <source>
        <dbReference type="EMBL" id="CAB4196753.1"/>
    </source>
</evidence>
<name>A0A6J5RHB1_9CAUD</name>